<keyword evidence="5" id="KW-1185">Reference proteome</keyword>
<evidence type="ECO:0000256" key="2">
    <source>
        <dbReference type="SAM" id="Phobius"/>
    </source>
</evidence>
<dbReference type="PRINTS" id="PR01217">
    <property type="entry name" value="PRICHEXTENSN"/>
</dbReference>
<evidence type="ECO:0000313" key="4">
    <source>
        <dbReference type="EMBL" id="RIA98476.1"/>
    </source>
</evidence>
<feature type="chain" id="PRO_5017426890" evidence="3">
    <location>
        <begin position="30"/>
        <end position="318"/>
    </location>
</feature>
<feature type="compositionally biased region" description="Basic and acidic residues" evidence="1">
    <location>
        <begin position="55"/>
        <end position="67"/>
    </location>
</feature>
<evidence type="ECO:0000256" key="3">
    <source>
        <dbReference type="SAM" id="SignalP"/>
    </source>
</evidence>
<keyword evidence="2" id="KW-1133">Transmembrane helix</keyword>
<gene>
    <name evidence="4" type="ORF">C1645_749965</name>
</gene>
<keyword evidence="2" id="KW-0812">Transmembrane</keyword>
<evidence type="ECO:0000256" key="1">
    <source>
        <dbReference type="SAM" id="MobiDB-lite"/>
    </source>
</evidence>
<name>A0A397TNJ1_9GLOM</name>
<feature type="compositionally biased region" description="Low complexity" evidence="1">
    <location>
        <begin position="107"/>
        <end position="125"/>
    </location>
</feature>
<accession>A0A397TNJ1</accession>
<dbReference type="OrthoDB" id="2445340at2759"/>
<proteinExistence type="predicted"/>
<feature type="compositionally biased region" description="Polar residues" evidence="1">
    <location>
        <begin position="29"/>
        <end position="39"/>
    </location>
</feature>
<feature type="signal peptide" evidence="3">
    <location>
        <begin position="1"/>
        <end position="29"/>
    </location>
</feature>
<dbReference type="EMBL" id="QKYT01000015">
    <property type="protein sequence ID" value="RIA98476.1"/>
    <property type="molecule type" value="Genomic_DNA"/>
</dbReference>
<dbReference type="AlphaFoldDB" id="A0A397TNJ1"/>
<comment type="caution">
    <text evidence="4">The sequence shown here is derived from an EMBL/GenBank/DDBJ whole genome shotgun (WGS) entry which is preliminary data.</text>
</comment>
<keyword evidence="3" id="KW-0732">Signal</keyword>
<dbReference type="STRING" id="658196.A0A397TNJ1"/>
<sequence>MLPNTQINKRALALVALLVITVVVKSSLASPTTQNSRSINLHRRQAPNQPPAGDPPKDTGAVKDKAPVKVPDPVSQPAAPAPAPPQPKDANKTPPDNTPPAKDPKTPDATNPDPTNPDPTTGKGPTNPPPGGDPAPGGNPPPGIPAPGGNPPPGNPAPGDPQTPPPTNPPPANPDPAKAGNPPPPANPDPVKTVNPPPQANPAPVNAPTDAPKTPAPNATPSPLSTVFAVNTASTGNGKLKTLTSVIPESSTMVTKTLGDGQTTVVQENVPAKTVVVVTDAPAADGLDSSTNSLIEYKSIITIVLGLIISAFVSLISL</sequence>
<feature type="transmembrane region" description="Helical" evidence="2">
    <location>
        <begin position="297"/>
        <end position="316"/>
    </location>
</feature>
<organism evidence="4 5">
    <name type="scientific">Glomus cerebriforme</name>
    <dbReference type="NCBI Taxonomy" id="658196"/>
    <lineage>
        <taxon>Eukaryota</taxon>
        <taxon>Fungi</taxon>
        <taxon>Fungi incertae sedis</taxon>
        <taxon>Mucoromycota</taxon>
        <taxon>Glomeromycotina</taxon>
        <taxon>Glomeromycetes</taxon>
        <taxon>Glomerales</taxon>
        <taxon>Glomeraceae</taxon>
        <taxon>Glomus</taxon>
    </lineage>
</organism>
<reference evidence="4 5" key="1">
    <citation type="submission" date="2018-06" db="EMBL/GenBank/DDBJ databases">
        <title>Comparative genomics reveals the genomic features of Rhizophagus irregularis, R. cerebriforme, R. diaphanum and Gigaspora rosea, and their symbiotic lifestyle signature.</title>
        <authorList>
            <person name="Morin E."/>
            <person name="San Clemente H."/>
            <person name="Chen E.C.H."/>
            <person name="De La Providencia I."/>
            <person name="Hainaut M."/>
            <person name="Kuo A."/>
            <person name="Kohler A."/>
            <person name="Murat C."/>
            <person name="Tang N."/>
            <person name="Roy S."/>
            <person name="Loubradou J."/>
            <person name="Henrissat B."/>
            <person name="Grigoriev I.V."/>
            <person name="Corradi N."/>
            <person name="Roux C."/>
            <person name="Martin F.M."/>
        </authorList>
    </citation>
    <scope>NUCLEOTIDE SEQUENCE [LARGE SCALE GENOMIC DNA]</scope>
    <source>
        <strain evidence="4 5">DAOM 227022</strain>
    </source>
</reference>
<keyword evidence="2" id="KW-0472">Membrane</keyword>
<evidence type="ECO:0000313" key="5">
    <source>
        <dbReference type="Proteomes" id="UP000265703"/>
    </source>
</evidence>
<protein>
    <submittedName>
        <fullName evidence="4">Uncharacterized protein</fullName>
    </submittedName>
</protein>
<feature type="region of interest" description="Disordered" evidence="1">
    <location>
        <begin position="29"/>
        <end position="224"/>
    </location>
</feature>
<dbReference type="Proteomes" id="UP000265703">
    <property type="component" value="Unassembled WGS sequence"/>
</dbReference>
<feature type="compositionally biased region" description="Pro residues" evidence="1">
    <location>
        <begin position="126"/>
        <end position="174"/>
    </location>
</feature>